<gene>
    <name evidence="3" type="primary">SLC19A3</name>
    <name evidence="3" type="ORF">BLAG_LOCUS18930</name>
</gene>
<evidence type="ECO:0000313" key="4">
    <source>
        <dbReference type="Proteomes" id="UP000838412"/>
    </source>
</evidence>
<dbReference type="EMBL" id="OV696690">
    <property type="protein sequence ID" value="CAH1264608.1"/>
    <property type="molecule type" value="Genomic_DNA"/>
</dbReference>
<feature type="transmembrane region" description="Helical" evidence="2">
    <location>
        <begin position="551"/>
        <end position="571"/>
    </location>
</feature>
<feature type="transmembrane region" description="Helical" evidence="2">
    <location>
        <begin position="187"/>
        <end position="206"/>
    </location>
</feature>
<dbReference type="PANTHER" id="PTHR10686:SF18">
    <property type="entry name" value="IP11787P-RELATED"/>
    <property type="match status" value="1"/>
</dbReference>
<dbReference type="Proteomes" id="UP000838412">
    <property type="component" value="Chromosome 5"/>
</dbReference>
<dbReference type="AlphaFoldDB" id="A0A8J9ZW45"/>
<evidence type="ECO:0000313" key="3">
    <source>
        <dbReference type="EMBL" id="CAH1264608.1"/>
    </source>
</evidence>
<keyword evidence="4" id="KW-1185">Reference proteome</keyword>
<accession>A0A8J9ZW45</accession>
<dbReference type="SUPFAM" id="SSF103473">
    <property type="entry name" value="MFS general substrate transporter"/>
    <property type="match status" value="1"/>
</dbReference>
<feature type="transmembrane region" description="Helical" evidence="2">
    <location>
        <begin position="213"/>
        <end position="234"/>
    </location>
</feature>
<keyword evidence="2" id="KW-0812">Transmembrane</keyword>
<dbReference type="OrthoDB" id="18814at2759"/>
<feature type="transmembrane region" description="Helical" evidence="2">
    <location>
        <begin position="297"/>
        <end position="319"/>
    </location>
</feature>
<comment type="similarity">
    <text evidence="1">Belongs to the reduced folate carrier (RFC) transporter (TC 2.A.48) family.</text>
</comment>
<feature type="transmembrane region" description="Helical" evidence="2">
    <location>
        <begin position="522"/>
        <end position="544"/>
    </location>
</feature>
<reference evidence="3" key="1">
    <citation type="submission" date="2022-01" db="EMBL/GenBank/DDBJ databases">
        <authorList>
            <person name="Braso-Vives M."/>
        </authorList>
    </citation>
    <scope>NUCLEOTIDE SEQUENCE</scope>
</reference>
<sequence>MERATILLCLFGFFKELRPSEPFLTPYLKGPDKNLMEEQVTNEVLPVWTYTYFPTLLVGPDKNLTEEQVTNEVLPVWTYTYFSSLLVGPDKNLTEVQVTNEVLPVWTYTYFPTLLVGPDKNLMEVQVTNEVLPVWTYTYFPTLLVVFLLTDYLDSFIPSFIPSLIHPSQGPDKNLTEEQVTNEVLPVWTYTYFPTLLVVFLLTDYLRYKPVIVFEGLTLILTWVILVWGQGVALMQVMQVTYGLSTAAEIGYFSYIYSVVPRDRYRKVTGYNRSVVLVGRFAASVIAQALISTKLVGYFALNCFSLGSVCVAFLIGFTLPTAKRSLFFHKDVANPEQLLNTDNVAEKGSLQDSKLCEGQGEDGIAEGRGGALGSTLGGRQESITVTPDKPGSEDTFLCIRDDSTASTDNKRTVQDFQPKAPTTSTALRTRPQREGQFVWLTTLRQLGQSLMDAYRSEALLAWSVWWAFAKCGNSQVGNYVQNLWDMISPSSQHNVYNGAVEAATMLAGALVSLLMGHVKLNWSVIGDAVLGVVSLGMAALLFVMATTDNIWVCYVCYVVYRTSYQALITIATFEVAKNLDKSLYALLFGMNTFVALALQTLLTAVVVDRRVLATPVQAQTLLTAVVVDRRVLATPVQAQTLLTAVVVDRRVLATPVQAQVSTDTPVKVQVTRSWPWPCRLC</sequence>
<feature type="transmembrane region" description="Helical" evidence="2">
    <location>
        <begin position="271"/>
        <end position="291"/>
    </location>
</feature>
<keyword evidence="2" id="KW-1133">Transmembrane helix</keyword>
<feature type="transmembrane region" description="Helical" evidence="2">
    <location>
        <begin position="495"/>
        <end position="516"/>
    </location>
</feature>
<keyword evidence="2" id="KW-0472">Membrane</keyword>
<name>A0A8J9ZW45_BRALA</name>
<dbReference type="Gene3D" id="1.20.1250.20">
    <property type="entry name" value="MFS general substrate transporter like domains"/>
    <property type="match status" value="1"/>
</dbReference>
<evidence type="ECO:0000256" key="2">
    <source>
        <dbReference type="SAM" id="Phobius"/>
    </source>
</evidence>
<proteinExistence type="inferred from homology"/>
<feature type="transmembrane region" description="Helical" evidence="2">
    <location>
        <begin position="583"/>
        <end position="607"/>
    </location>
</feature>
<dbReference type="PANTHER" id="PTHR10686">
    <property type="entry name" value="FOLATE TRANSPORTER"/>
    <property type="match status" value="1"/>
</dbReference>
<organism evidence="3 4">
    <name type="scientific">Branchiostoma lanceolatum</name>
    <name type="common">Common lancelet</name>
    <name type="synonym">Amphioxus lanceolatum</name>
    <dbReference type="NCBI Taxonomy" id="7740"/>
    <lineage>
        <taxon>Eukaryota</taxon>
        <taxon>Metazoa</taxon>
        <taxon>Chordata</taxon>
        <taxon>Cephalochordata</taxon>
        <taxon>Leptocardii</taxon>
        <taxon>Amphioxiformes</taxon>
        <taxon>Branchiostomatidae</taxon>
        <taxon>Branchiostoma</taxon>
    </lineage>
</organism>
<evidence type="ECO:0000256" key="1">
    <source>
        <dbReference type="ARBA" id="ARBA00005773"/>
    </source>
</evidence>
<dbReference type="Pfam" id="PF01770">
    <property type="entry name" value="Folate_carrier"/>
    <property type="match status" value="3"/>
</dbReference>
<dbReference type="GO" id="GO:0005886">
    <property type="term" value="C:plasma membrane"/>
    <property type="evidence" value="ECO:0007669"/>
    <property type="project" value="TreeGrafter"/>
</dbReference>
<feature type="transmembrane region" description="Helical" evidence="2">
    <location>
        <begin position="240"/>
        <end position="259"/>
    </location>
</feature>
<dbReference type="GO" id="GO:0090482">
    <property type="term" value="F:vitamin transmembrane transporter activity"/>
    <property type="evidence" value="ECO:0007669"/>
    <property type="project" value="InterPro"/>
</dbReference>
<dbReference type="InterPro" id="IPR036259">
    <property type="entry name" value="MFS_trans_sf"/>
</dbReference>
<protein>
    <submittedName>
        <fullName evidence="3">SLC19A3 protein</fullName>
    </submittedName>
</protein>
<dbReference type="InterPro" id="IPR002666">
    <property type="entry name" value="Folate_carrier"/>
</dbReference>